<proteinExistence type="predicted"/>
<evidence type="ECO:0000313" key="1">
    <source>
        <dbReference type="EMBL" id="JAD43826.1"/>
    </source>
</evidence>
<organism evidence="1">
    <name type="scientific">Arundo donax</name>
    <name type="common">Giant reed</name>
    <name type="synonym">Donax arundinaceus</name>
    <dbReference type="NCBI Taxonomy" id="35708"/>
    <lineage>
        <taxon>Eukaryota</taxon>
        <taxon>Viridiplantae</taxon>
        <taxon>Streptophyta</taxon>
        <taxon>Embryophyta</taxon>
        <taxon>Tracheophyta</taxon>
        <taxon>Spermatophyta</taxon>
        <taxon>Magnoliopsida</taxon>
        <taxon>Liliopsida</taxon>
        <taxon>Poales</taxon>
        <taxon>Poaceae</taxon>
        <taxon>PACMAD clade</taxon>
        <taxon>Arundinoideae</taxon>
        <taxon>Arundineae</taxon>
        <taxon>Arundo</taxon>
    </lineage>
</organism>
<dbReference type="EMBL" id="GBRH01254069">
    <property type="protein sequence ID" value="JAD43826.1"/>
    <property type="molecule type" value="Transcribed_RNA"/>
</dbReference>
<dbReference type="AlphaFoldDB" id="A0A0A8ZYB5"/>
<protein>
    <submittedName>
        <fullName evidence="1">Uncharacterized protein</fullName>
    </submittedName>
</protein>
<name>A0A0A8ZYB5_ARUDO</name>
<sequence length="43" mass="5335">MKLQINFPSKWKLKINLYQKFANNLFSKKIKHHALRSHRYNIH</sequence>
<accession>A0A0A8ZYB5</accession>
<reference evidence="1" key="1">
    <citation type="submission" date="2014-09" db="EMBL/GenBank/DDBJ databases">
        <authorList>
            <person name="Magalhaes I.L.F."/>
            <person name="Oliveira U."/>
            <person name="Santos F.R."/>
            <person name="Vidigal T.H.D.A."/>
            <person name="Brescovit A.D."/>
            <person name="Santos A.J."/>
        </authorList>
    </citation>
    <scope>NUCLEOTIDE SEQUENCE</scope>
    <source>
        <tissue evidence="1">Shoot tissue taken approximately 20 cm above the soil surface</tissue>
    </source>
</reference>
<reference evidence="1" key="2">
    <citation type="journal article" date="2015" name="Data Brief">
        <title>Shoot transcriptome of the giant reed, Arundo donax.</title>
        <authorList>
            <person name="Barrero R.A."/>
            <person name="Guerrero F.D."/>
            <person name="Moolhuijzen P."/>
            <person name="Goolsby J.A."/>
            <person name="Tidwell J."/>
            <person name="Bellgard S.E."/>
            <person name="Bellgard M.I."/>
        </authorList>
    </citation>
    <scope>NUCLEOTIDE SEQUENCE</scope>
    <source>
        <tissue evidence="1">Shoot tissue taken approximately 20 cm above the soil surface</tissue>
    </source>
</reference>